<accession>A0ABS7U9Q8</accession>
<feature type="domain" description="N-acetyltransferase" evidence="1">
    <location>
        <begin position="15"/>
        <end position="154"/>
    </location>
</feature>
<dbReference type="CDD" id="cd04301">
    <property type="entry name" value="NAT_SF"/>
    <property type="match status" value="1"/>
</dbReference>
<dbReference type="EMBL" id="JAIQZJ010000001">
    <property type="protein sequence ID" value="MBZ5737466.1"/>
    <property type="molecule type" value="Genomic_DNA"/>
</dbReference>
<dbReference type="InterPro" id="IPR000182">
    <property type="entry name" value="GNAT_dom"/>
</dbReference>
<organism evidence="2 3">
    <name type="scientific">Nocardioides mangrovi</name>
    <dbReference type="NCBI Taxonomy" id="2874580"/>
    <lineage>
        <taxon>Bacteria</taxon>
        <taxon>Bacillati</taxon>
        <taxon>Actinomycetota</taxon>
        <taxon>Actinomycetes</taxon>
        <taxon>Propionibacteriales</taxon>
        <taxon>Nocardioidaceae</taxon>
        <taxon>Nocardioides</taxon>
    </lineage>
</organism>
<dbReference type="PROSITE" id="PS51186">
    <property type="entry name" value="GNAT"/>
    <property type="match status" value="1"/>
</dbReference>
<sequence>MTDESPTTPTAEDGRCYRSVVGDAVPALDQRLSDELDLVNAAATRGTAAARELTVQVLDDDGVLAAGMSGWTWGVAAGIGMTWVREDTRGAGLGARLLAEFEAEARRRGCTHVFVTSFTFQAPGFYERHGYVEIFRWEDVPVVGSSDVHFRKDL</sequence>
<dbReference type="Pfam" id="PF13508">
    <property type="entry name" value="Acetyltransf_7"/>
    <property type="match status" value="1"/>
</dbReference>
<proteinExistence type="predicted"/>
<evidence type="ECO:0000313" key="3">
    <source>
        <dbReference type="Proteomes" id="UP000780875"/>
    </source>
</evidence>
<comment type="caution">
    <text evidence="2">The sequence shown here is derived from an EMBL/GenBank/DDBJ whole genome shotgun (WGS) entry which is preliminary data.</text>
</comment>
<dbReference type="Gene3D" id="3.40.630.30">
    <property type="match status" value="1"/>
</dbReference>
<protein>
    <submittedName>
        <fullName evidence="2">GNAT family N-acetyltransferase</fullName>
    </submittedName>
</protein>
<evidence type="ECO:0000313" key="2">
    <source>
        <dbReference type="EMBL" id="MBZ5737466.1"/>
    </source>
</evidence>
<name>A0ABS7U9Q8_9ACTN</name>
<dbReference type="SUPFAM" id="SSF55729">
    <property type="entry name" value="Acyl-CoA N-acyltransferases (Nat)"/>
    <property type="match status" value="1"/>
</dbReference>
<dbReference type="Proteomes" id="UP000780875">
    <property type="component" value="Unassembled WGS sequence"/>
</dbReference>
<keyword evidence="3" id="KW-1185">Reference proteome</keyword>
<dbReference type="RefSeq" id="WP_224121816.1">
    <property type="nucleotide sequence ID" value="NZ_JAIQZJ010000001.1"/>
</dbReference>
<reference evidence="2 3" key="1">
    <citation type="submission" date="2021-09" db="EMBL/GenBank/DDBJ databases">
        <title>Whole genome sequence of Nocardioides sp. GBK3QG-3.</title>
        <authorList>
            <person name="Tuo L."/>
        </authorList>
    </citation>
    <scope>NUCLEOTIDE SEQUENCE [LARGE SCALE GENOMIC DNA]</scope>
    <source>
        <strain evidence="2 3">GBK3QG-3</strain>
    </source>
</reference>
<evidence type="ECO:0000259" key="1">
    <source>
        <dbReference type="PROSITE" id="PS51186"/>
    </source>
</evidence>
<gene>
    <name evidence="2" type="ORF">K8U61_04770</name>
</gene>
<dbReference type="InterPro" id="IPR016181">
    <property type="entry name" value="Acyl_CoA_acyltransferase"/>
</dbReference>